<dbReference type="InterPro" id="IPR000719">
    <property type="entry name" value="Prot_kinase_dom"/>
</dbReference>
<accession>A0ABQ9XSA9</accession>
<dbReference type="InterPro" id="IPR047173">
    <property type="entry name" value="STRAD_A/B-like"/>
</dbReference>
<dbReference type="PROSITE" id="PS50011">
    <property type="entry name" value="PROTEIN_KINASE_DOM"/>
    <property type="match status" value="1"/>
</dbReference>
<evidence type="ECO:0000313" key="5">
    <source>
        <dbReference type="Proteomes" id="UP001281761"/>
    </source>
</evidence>
<feature type="domain" description="Protein kinase" evidence="3">
    <location>
        <begin position="1"/>
        <end position="294"/>
    </location>
</feature>
<sequence>MNKKLIHIRIYIRIRNDQLKIFSLWVVQPLFEDSCHYLMKSMFHTEFDEASIASIYHGTLNALNYIHIEGHIRRDVKATNILLHKSGNVFLGDFGVSGCLIENEIRRECRNTFVGTPCRHLVAGHHIDRAGERICPVRDVPAGEGADNDSAQRAADVGRSKGPSTSFAAFSGFCEPVLAKGADEAAFRCGTTDPPVHTREGEGHSVSATDDPSPDAAAGRSCAEGEGSCGSDDDGRAAAVHIQSDCCVGHDGLCARPGCEGRRTVLRPLARQFASAAVPSLSHPLALLFFLVLL</sequence>
<dbReference type="PANTHER" id="PTHR48014">
    <property type="entry name" value="SERINE/THREONINE-PROTEIN KINASE FRAY2"/>
    <property type="match status" value="1"/>
</dbReference>
<evidence type="ECO:0000313" key="4">
    <source>
        <dbReference type="EMBL" id="KAK2954603.1"/>
    </source>
</evidence>
<dbReference type="Proteomes" id="UP001281761">
    <property type="component" value="Unassembled WGS sequence"/>
</dbReference>
<name>A0ABQ9XSA9_9EUKA</name>
<dbReference type="Gene3D" id="1.10.510.10">
    <property type="entry name" value="Transferase(Phosphotransferase) domain 1"/>
    <property type="match status" value="1"/>
</dbReference>
<keyword evidence="5" id="KW-1185">Reference proteome</keyword>
<proteinExistence type="inferred from homology"/>
<dbReference type="SUPFAM" id="SSF56112">
    <property type="entry name" value="Protein kinase-like (PK-like)"/>
    <property type="match status" value="1"/>
</dbReference>
<dbReference type="GO" id="GO:0016301">
    <property type="term" value="F:kinase activity"/>
    <property type="evidence" value="ECO:0007669"/>
    <property type="project" value="UniProtKB-KW"/>
</dbReference>
<dbReference type="EMBL" id="JARBJD010000076">
    <property type="protein sequence ID" value="KAK2954603.1"/>
    <property type="molecule type" value="Genomic_DNA"/>
</dbReference>
<protein>
    <submittedName>
        <fullName evidence="4">Kinase family protein</fullName>
    </submittedName>
</protein>
<dbReference type="PANTHER" id="PTHR48014:SF21">
    <property type="entry name" value="SERINE_THREONINE-PROTEIN KINASE FRAY2"/>
    <property type="match status" value="1"/>
</dbReference>
<evidence type="ECO:0000256" key="1">
    <source>
        <dbReference type="ARBA" id="ARBA00008874"/>
    </source>
</evidence>
<feature type="region of interest" description="Disordered" evidence="2">
    <location>
        <begin position="140"/>
        <end position="161"/>
    </location>
</feature>
<evidence type="ECO:0000259" key="3">
    <source>
        <dbReference type="PROSITE" id="PS50011"/>
    </source>
</evidence>
<comment type="similarity">
    <text evidence="1">Belongs to the protein kinase superfamily. STE Ser/Thr protein kinase family. STE20 subfamily.</text>
</comment>
<feature type="compositionally biased region" description="Low complexity" evidence="2">
    <location>
        <begin position="207"/>
        <end position="225"/>
    </location>
</feature>
<reference evidence="4 5" key="1">
    <citation type="journal article" date="2022" name="bioRxiv">
        <title>Genomics of Preaxostyla Flagellates Illuminates Evolutionary Transitions and the Path Towards Mitochondrial Loss.</title>
        <authorList>
            <person name="Novak L.V.F."/>
            <person name="Treitli S.C."/>
            <person name="Pyrih J."/>
            <person name="Halakuc P."/>
            <person name="Pipaliya S.V."/>
            <person name="Vacek V."/>
            <person name="Brzon O."/>
            <person name="Soukal P."/>
            <person name="Eme L."/>
            <person name="Dacks J.B."/>
            <person name="Karnkowska A."/>
            <person name="Elias M."/>
            <person name="Hampl V."/>
        </authorList>
    </citation>
    <scope>NUCLEOTIDE SEQUENCE [LARGE SCALE GENOMIC DNA]</scope>
    <source>
        <strain evidence="4">NAU3</strain>
        <tissue evidence="4">Gut</tissue>
    </source>
</reference>
<dbReference type="InterPro" id="IPR011009">
    <property type="entry name" value="Kinase-like_dom_sf"/>
</dbReference>
<evidence type="ECO:0000256" key="2">
    <source>
        <dbReference type="SAM" id="MobiDB-lite"/>
    </source>
</evidence>
<feature type="region of interest" description="Disordered" evidence="2">
    <location>
        <begin position="190"/>
        <end position="225"/>
    </location>
</feature>
<dbReference type="Pfam" id="PF00069">
    <property type="entry name" value="Pkinase"/>
    <property type="match status" value="1"/>
</dbReference>
<gene>
    <name evidence="4" type="ORF">BLNAU_10454</name>
</gene>
<keyword evidence="4" id="KW-0808">Transferase</keyword>
<keyword evidence="4" id="KW-0418">Kinase</keyword>
<comment type="caution">
    <text evidence="4">The sequence shown here is derived from an EMBL/GenBank/DDBJ whole genome shotgun (WGS) entry which is preliminary data.</text>
</comment>
<organism evidence="4 5">
    <name type="scientific">Blattamonas nauphoetae</name>
    <dbReference type="NCBI Taxonomy" id="2049346"/>
    <lineage>
        <taxon>Eukaryota</taxon>
        <taxon>Metamonada</taxon>
        <taxon>Preaxostyla</taxon>
        <taxon>Oxymonadida</taxon>
        <taxon>Blattamonas</taxon>
    </lineage>
</organism>